<dbReference type="Proteomes" id="UP000199344">
    <property type="component" value="Unassembled WGS sequence"/>
</dbReference>
<keyword evidence="1" id="KW-1133">Transmembrane helix</keyword>
<keyword evidence="3" id="KW-1185">Reference proteome</keyword>
<dbReference type="STRING" id="591205.SAMN05421538_109104"/>
<dbReference type="InterPro" id="IPR036927">
    <property type="entry name" value="Cyt_c_oxase-like_su1_sf"/>
</dbReference>
<organism evidence="2 3">
    <name type="scientific">Paracoccus isoporae</name>
    <dbReference type="NCBI Taxonomy" id="591205"/>
    <lineage>
        <taxon>Bacteria</taxon>
        <taxon>Pseudomonadati</taxon>
        <taxon>Pseudomonadota</taxon>
        <taxon>Alphaproteobacteria</taxon>
        <taxon>Rhodobacterales</taxon>
        <taxon>Paracoccaceae</taxon>
        <taxon>Paracoccus</taxon>
    </lineage>
</organism>
<dbReference type="SUPFAM" id="SSF81442">
    <property type="entry name" value="Cytochrome c oxidase subunit I-like"/>
    <property type="match status" value="1"/>
</dbReference>
<keyword evidence="1" id="KW-0812">Transmembrane</keyword>
<evidence type="ECO:0000313" key="2">
    <source>
        <dbReference type="EMBL" id="SDE68147.1"/>
    </source>
</evidence>
<sequence>MNALPKRFFISAAIFALIGMVWGIVMSASADHSMSPAHGHLNLIGFVAMAVFGTYYALTPQAAETRLAQIHFAVSLIAVMVIVPGIALAIAQGQEVLAKLGSVLSLAAMAIFALTVFRHGVGTQHAQRG</sequence>
<reference evidence="2 3" key="1">
    <citation type="submission" date="2016-10" db="EMBL/GenBank/DDBJ databases">
        <authorList>
            <person name="de Groot N.N."/>
        </authorList>
    </citation>
    <scope>NUCLEOTIDE SEQUENCE [LARGE SCALE GENOMIC DNA]</scope>
    <source>
        <strain evidence="2 3">DSM 22220</strain>
    </source>
</reference>
<proteinExistence type="predicted"/>
<evidence type="ECO:0000313" key="3">
    <source>
        <dbReference type="Proteomes" id="UP000199344"/>
    </source>
</evidence>
<dbReference type="Gene3D" id="1.20.210.10">
    <property type="entry name" value="Cytochrome c oxidase-like, subunit I domain"/>
    <property type="match status" value="1"/>
</dbReference>
<dbReference type="EMBL" id="FNAH01000009">
    <property type="protein sequence ID" value="SDE68147.1"/>
    <property type="molecule type" value="Genomic_DNA"/>
</dbReference>
<feature type="transmembrane region" description="Helical" evidence="1">
    <location>
        <begin position="96"/>
        <end position="117"/>
    </location>
</feature>
<protein>
    <submittedName>
        <fullName evidence="2">Uncharacterized protein</fullName>
    </submittedName>
</protein>
<feature type="transmembrane region" description="Helical" evidence="1">
    <location>
        <begin position="70"/>
        <end position="90"/>
    </location>
</feature>
<accession>A0A1G7EWX2</accession>
<dbReference type="RefSeq" id="WP_090524730.1">
    <property type="nucleotide sequence ID" value="NZ_FNAH01000009.1"/>
</dbReference>
<keyword evidence="1" id="KW-0472">Membrane</keyword>
<feature type="transmembrane region" description="Helical" evidence="1">
    <location>
        <begin position="37"/>
        <end position="58"/>
    </location>
</feature>
<dbReference type="OrthoDB" id="9808748at2"/>
<gene>
    <name evidence="2" type="ORF">SAMN05421538_109104</name>
</gene>
<name>A0A1G7EWX2_9RHOB</name>
<dbReference type="AlphaFoldDB" id="A0A1G7EWX2"/>
<evidence type="ECO:0000256" key="1">
    <source>
        <dbReference type="SAM" id="Phobius"/>
    </source>
</evidence>